<evidence type="ECO:0000313" key="2">
    <source>
        <dbReference type="EMBL" id="NVO57806.1"/>
    </source>
</evidence>
<keyword evidence="3" id="KW-1185">Reference proteome</keyword>
<sequence>MANKRPKPEETASKLRQIEILMGSSEIFLATAAFVLICHFENREILRSRRMPESGLRPQHHD</sequence>
<feature type="transmembrane region" description="Helical" evidence="1">
    <location>
        <begin position="20"/>
        <end position="40"/>
    </location>
</feature>
<keyword evidence="1" id="KW-0472">Membrane</keyword>
<reference evidence="2 3" key="1">
    <citation type="submission" date="2020-06" db="EMBL/GenBank/DDBJ databases">
        <authorList>
            <person name="Cao W.R."/>
        </authorList>
    </citation>
    <scope>NUCLEOTIDE SEQUENCE [LARGE SCALE GENOMIC DNA]</scope>
    <source>
        <strain evidence="2 3">B1Z28</strain>
    </source>
</reference>
<keyword evidence="1" id="KW-1133">Transmembrane helix</keyword>
<keyword evidence="1" id="KW-0812">Transmembrane</keyword>
<protein>
    <submittedName>
        <fullName evidence="2">Uncharacterized protein</fullName>
    </submittedName>
</protein>
<evidence type="ECO:0000256" key="1">
    <source>
        <dbReference type="SAM" id="Phobius"/>
    </source>
</evidence>
<organism evidence="2 3">
    <name type="scientific">Ruegeria haliotis</name>
    <dbReference type="NCBI Taxonomy" id="2747601"/>
    <lineage>
        <taxon>Bacteria</taxon>
        <taxon>Pseudomonadati</taxon>
        <taxon>Pseudomonadota</taxon>
        <taxon>Alphaproteobacteria</taxon>
        <taxon>Rhodobacterales</taxon>
        <taxon>Roseobacteraceae</taxon>
        <taxon>Ruegeria</taxon>
    </lineage>
</organism>
<dbReference type="Proteomes" id="UP000630805">
    <property type="component" value="Unassembled WGS sequence"/>
</dbReference>
<comment type="caution">
    <text evidence="2">The sequence shown here is derived from an EMBL/GenBank/DDBJ whole genome shotgun (WGS) entry which is preliminary data.</text>
</comment>
<proteinExistence type="predicted"/>
<evidence type="ECO:0000313" key="3">
    <source>
        <dbReference type="Proteomes" id="UP000630805"/>
    </source>
</evidence>
<name>A0ABX2PUH3_9RHOB</name>
<gene>
    <name evidence="2" type="ORF">HW561_18570</name>
</gene>
<accession>A0ABX2PUH3</accession>
<dbReference type="RefSeq" id="WP_176866873.1">
    <property type="nucleotide sequence ID" value="NZ_JABXWT010000015.1"/>
</dbReference>
<dbReference type="EMBL" id="JABXWT010000015">
    <property type="protein sequence ID" value="NVO57806.1"/>
    <property type="molecule type" value="Genomic_DNA"/>
</dbReference>